<organism evidence="2 3">
    <name type="scientific">Penicillium salamii</name>
    <dbReference type="NCBI Taxonomy" id="1612424"/>
    <lineage>
        <taxon>Eukaryota</taxon>
        <taxon>Fungi</taxon>
        <taxon>Dikarya</taxon>
        <taxon>Ascomycota</taxon>
        <taxon>Pezizomycotina</taxon>
        <taxon>Eurotiomycetes</taxon>
        <taxon>Eurotiomycetidae</taxon>
        <taxon>Eurotiales</taxon>
        <taxon>Aspergillaceae</taxon>
        <taxon>Penicillium</taxon>
    </lineage>
</organism>
<comment type="caution">
    <text evidence="2">The sequence shown here is derived from an EMBL/GenBank/DDBJ whole genome shotgun (WGS) entry which is preliminary data.</text>
</comment>
<evidence type="ECO:0000256" key="1">
    <source>
        <dbReference type="SAM" id="MobiDB-lite"/>
    </source>
</evidence>
<keyword evidence="3" id="KW-1185">Reference proteome</keyword>
<feature type="compositionally biased region" description="Polar residues" evidence="1">
    <location>
        <begin position="131"/>
        <end position="146"/>
    </location>
</feature>
<dbReference type="OrthoDB" id="6132182at2759"/>
<dbReference type="PANTHER" id="PTHR39609:SF1">
    <property type="entry name" value="RFEG"/>
    <property type="match status" value="1"/>
</dbReference>
<dbReference type="EMBL" id="CAJVPG010000033">
    <property type="protein sequence ID" value="CAG8258790.1"/>
    <property type="molecule type" value="Genomic_DNA"/>
</dbReference>
<gene>
    <name evidence="2" type="ORF">PSALAMII_LOCUS891</name>
</gene>
<accession>A0A9W4ICI6</accession>
<dbReference type="Proteomes" id="UP001152649">
    <property type="component" value="Unassembled WGS sequence"/>
</dbReference>
<dbReference type="InterPro" id="IPR030476">
    <property type="entry name" value="Pentaxin_CS"/>
</dbReference>
<dbReference type="AlphaFoldDB" id="A0A9W4ICI6"/>
<feature type="region of interest" description="Disordered" evidence="1">
    <location>
        <begin position="117"/>
        <end position="197"/>
    </location>
</feature>
<dbReference type="PROSITE" id="PS00289">
    <property type="entry name" value="PTX_1"/>
    <property type="match status" value="1"/>
</dbReference>
<proteinExistence type="predicted"/>
<feature type="region of interest" description="Disordered" evidence="1">
    <location>
        <begin position="262"/>
        <end position="301"/>
    </location>
</feature>
<feature type="compositionally biased region" description="Low complexity" evidence="1">
    <location>
        <begin position="162"/>
        <end position="192"/>
    </location>
</feature>
<evidence type="ECO:0000313" key="2">
    <source>
        <dbReference type="EMBL" id="CAG8258790.1"/>
    </source>
</evidence>
<evidence type="ECO:0008006" key="4">
    <source>
        <dbReference type="Google" id="ProtNLM"/>
    </source>
</evidence>
<sequence length="368" mass="40456">MTGRYEARPERQNEYFIPGEGISREVIQADICRYLGNDALVRPGNHNVRPPRFLHPCLSESHICKSWKSSTGKCQVGILTTPWVQEMITDLKADSARWEADVSRRADLGYPRGSYIQDMNVSHAPNPPPANYSTSSIHEVRQSQGPSPTPFTAAPAQSYMDPYSQSPYSGSQSAPYTNPSSYTSSTHSPYASGTAPYPPPQVSYSGASQPIVTAADMHPQSYTYAPTGYGGYDNGRSNAPRYPGPGYDADQDYSPVTSGMAYPTTTAPDPRIGGMEPRYTPEYERRPQATRNDPHRRRNPSACPEMSCIPLWFGQEGLPLPTGHASHLSSGLPLELNQSASWQDFGLSHGTLSLFLLSLQYVQLVNQE</sequence>
<name>A0A9W4ICI6_9EURO</name>
<dbReference type="PANTHER" id="PTHR39609">
    <property type="entry name" value="RFEG-RELATED"/>
    <property type="match status" value="1"/>
</dbReference>
<evidence type="ECO:0000313" key="3">
    <source>
        <dbReference type="Proteomes" id="UP001152649"/>
    </source>
</evidence>
<protein>
    <recommendedName>
        <fullName evidence="4">Transcription factor RfeG</fullName>
    </recommendedName>
</protein>
<reference evidence="2" key="1">
    <citation type="submission" date="2021-07" db="EMBL/GenBank/DDBJ databases">
        <authorList>
            <person name="Branca A.L. A."/>
        </authorList>
    </citation>
    <scope>NUCLEOTIDE SEQUENCE</scope>
</reference>